<comment type="caution">
    <text evidence="5">The sequence shown here is derived from an EMBL/GenBank/DDBJ whole genome shotgun (WGS) entry which is preliminary data.</text>
</comment>
<comment type="similarity">
    <text evidence="1">Belongs to the short-chain dehydrogenases/reductases (SDR) family.</text>
</comment>
<feature type="domain" description="Ketoreductase" evidence="3">
    <location>
        <begin position="10"/>
        <end position="188"/>
    </location>
</feature>
<dbReference type="Pfam" id="PF13561">
    <property type="entry name" value="adh_short_C2"/>
    <property type="match status" value="1"/>
</dbReference>
<reference evidence="4 7" key="1">
    <citation type="journal article" date="2019" name="Nat. Med.">
        <title>A library of human gut bacterial isolates paired with longitudinal multiomics data enables mechanistic microbiome research.</title>
        <authorList>
            <person name="Poyet M."/>
            <person name="Groussin M."/>
            <person name="Gibbons S.M."/>
            <person name="Avila-Pacheco J."/>
            <person name="Jiang X."/>
            <person name="Kearney S.M."/>
            <person name="Perrotta A.R."/>
            <person name="Berdy B."/>
            <person name="Zhao S."/>
            <person name="Lieberman T.D."/>
            <person name="Swanson P.K."/>
            <person name="Smith M."/>
            <person name="Roesemann S."/>
            <person name="Alexander J.E."/>
            <person name="Rich S.A."/>
            <person name="Livny J."/>
            <person name="Vlamakis H."/>
            <person name="Clish C."/>
            <person name="Bullock K."/>
            <person name="Deik A."/>
            <person name="Scott J."/>
            <person name="Pierce K.A."/>
            <person name="Xavier R.J."/>
            <person name="Alm E.J."/>
        </authorList>
    </citation>
    <scope>NUCLEOTIDE SEQUENCE [LARGE SCALE GENOMIC DNA]</scope>
    <source>
        <strain evidence="4 7">BIOML-A9</strain>
    </source>
</reference>
<dbReference type="InterPro" id="IPR002347">
    <property type="entry name" value="SDR_fam"/>
</dbReference>
<dbReference type="Gene3D" id="3.40.50.720">
    <property type="entry name" value="NAD(P)-binding Rossmann-like Domain"/>
    <property type="match status" value="1"/>
</dbReference>
<dbReference type="GO" id="GO:0016616">
    <property type="term" value="F:oxidoreductase activity, acting on the CH-OH group of donors, NAD or NADP as acceptor"/>
    <property type="evidence" value="ECO:0007669"/>
    <property type="project" value="TreeGrafter"/>
</dbReference>
<sequence length="253" mass="27584">MMNPFSLEGKLIVVTGASSGIGRQCAIDCSKMGASVVLIARDEERLKETVSMMEYPERHSCYLVDLFQIDQIRPLVDNIVSAHGKIDAYVHAAGIEKTLPLKLLSSDDYKSVFTVNTLSAFEFIRYFSSRKNFNDGGRIVLISSILSIVGRGGVSAYAASKGAMVSAVKSMALEFAPKKICINSISPGTIRTPLMERFLSSLSEEDYKQRVSGFPLGLGEVTDISRTCLFLLSDASRWITGQNIVVDGGYTAQ</sequence>
<dbReference type="RefSeq" id="WP_122268346.1">
    <property type="nucleotide sequence ID" value="NZ_CP054012.1"/>
</dbReference>
<dbReference type="PANTHER" id="PTHR42760">
    <property type="entry name" value="SHORT-CHAIN DEHYDROGENASES/REDUCTASES FAMILY MEMBER"/>
    <property type="match status" value="1"/>
</dbReference>
<dbReference type="SMART" id="SM00822">
    <property type="entry name" value="PKS_KR"/>
    <property type="match status" value="1"/>
</dbReference>
<dbReference type="SUPFAM" id="SSF51735">
    <property type="entry name" value="NAD(P)-binding Rossmann-fold domains"/>
    <property type="match status" value="1"/>
</dbReference>
<protein>
    <submittedName>
        <fullName evidence="5">SDR family oxidoreductase</fullName>
    </submittedName>
</protein>
<dbReference type="PANTHER" id="PTHR42760:SF133">
    <property type="entry name" value="3-OXOACYL-[ACYL-CARRIER-PROTEIN] REDUCTASE"/>
    <property type="match status" value="1"/>
</dbReference>
<keyword evidence="2" id="KW-0560">Oxidoreductase</keyword>
<dbReference type="Proteomes" id="UP000461276">
    <property type="component" value="Unassembled WGS sequence"/>
</dbReference>
<reference evidence="5 6" key="2">
    <citation type="submission" date="2019-07" db="EMBL/GenBank/DDBJ databases">
        <title>Genome sequencing of Parabacteroides distasonis iSURF_7.</title>
        <authorList>
            <person name="Degefu H.N."/>
            <person name="Ruoff K.L."/>
            <person name="Price C.E."/>
            <person name="Valls R.A."/>
            <person name="O'Toole G.A."/>
        </authorList>
    </citation>
    <scope>NUCLEOTIDE SEQUENCE [LARGE SCALE GENOMIC DNA]</scope>
    <source>
        <strain evidence="5 6">CFPLTA003_1B</strain>
    </source>
</reference>
<dbReference type="InterPro" id="IPR057326">
    <property type="entry name" value="KR_dom"/>
</dbReference>
<accession>A0A5C6KER9</accession>
<dbReference type="InterPro" id="IPR036291">
    <property type="entry name" value="NAD(P)-bd_dom_sf"/>
</dbReference>
<evidence type="ECO:0000313" key="4">
    <source>
        <dbReference type="EMBL" id="MRY94920.1"/>
    </source>
</evidence>
<organism evidence="5 6">
    <name type="scientific">Parabacteroides distasonis</name>
    <dbReference type="NCBI Taxonomy" id="823"/>
    <lineage>
        <taxon>Bacteria</taxon>
        <taxon>Pseudomonadati</taxon>
        <taxon>Bacteroidota</taxon>
        <taxon>Bacteroidia</taxon>
        <taxon>Bacteroidales</taxon>
        <taxon>Tannerellaceae</taxon>
        <taxon>Parabacteroides</taxon>
    </lineage>
</organism>
<evidence type="ECO:0000256" key="1">
    <source>
        <dbReference type="ARBA" id="ARBA00006484"/>
    </source>
</evidence>
<name>A0A5C6KER9_PARDI</name>
<dbReference type="AlphaFoldDB" id="A0A5C6KER9"/>
<evidence type="ECO:0000313" key="6">
    <source>
        <dbReference type="Proteomes" id="UP000315827"/>
    </source>
</evidence>
<dbReference type="EMBL" id="VOHW01000007">
    <property type="protein sequence ID" value="TWV60935.1"/>
    <property type="molecule type" value="Genomic_DNA"/>
</dbReference>
<evidence type="ECO:0000313" key="5">
    <source>
        <dbReference type="EMBL" id="TWV60935.1"/>
    </source>
</evidence>
<evidence type="ECO:0000256" key="2">
    <source>
        <dbReference type="ARBA" id="ARBA00023002"/>
    </source>
</evidence>
<dbReference type="PRINTS" id="PR00080">
    <property type="entry name" value="SDRFAMILY"/>
</dbReference>
<dbReference type="Proteomes" id="UP000315827">
    <property type="component" value="Unassembled WGS sequence"/>
</dbReference>
<evidence type="ECO:0000259" key="3">
    <source>
        <dbReference type="SMART" id="SM00822"/>
    </source>
</evidence>
<dbReference type="FunFam" id="3.40.50.720:FF:000084">
    <property type="entry name" value="Short-chain dehydrogenase reductase"/>
    <property type="match status" value="1"/>
</dbReference>
<gene>
    <name evidence="5" type="ORF">FSA05_12195</name>
    <name evidence="4" type="ORF">GKD67_17125</name>
</gene>
<dbReference type="CDD" id="cd05233">
    <property type="entry name" value="SDR_c"/>
    <property type="match status" value="1"/>
</dbReference>
<dbReference type="PRINTS" id="PR00081">
    <property type="entry name" value="GDHRDH"/>
</dbReference>
<evidence type="ECO:0000313" key="7">
    <source>
        <dbReference type="Proteomes" id="UP000461276"/>
    </source>
</evidence>
<proteinExistence type="inferred from homology"/>
<dbReference type="EMBL" id="WKMY01000014">
    <property type="protein sequence ID" value="MRY94920.1"/>
    <property type="molecule type" value="Genomic_DNA"/>
</dbReference>